<keyword evidence="1" id="KW-1133">Transmembrane helix</keyword>
<evidence type="ECO:0000256" key="1">
    <source>
        <dbReference type="SAM" id="Phobius"/>
    </source>
</evidence>
<name>A0A0G0EP58_9BACT</name>
<evidence type="ECO:0000313" key="2">
    <source>
        <dbReference type="EMBL" id="KKQ07262.1"/>
    </source>
</evidence>
<dbReference type="EMBL" id="LBSA01000051">
    <property type="protein sequence ID" value="KKQ07262.1"/>
    <property type="molecule type" value="Genomic_DNA"/>
</dbReference>
<accession>A0A0G0EP58</accession>
<organism evidence="2 3">
    <name type="scientific">Candidatus Daviesbacteria bacterium GW2011_GWB1_36_5</name>
    <dbReference type="NCBI Taxonomy" id="1618426"/>
    <lineage>
        <taxon>Bacteria</taxon>
        <taxon>Candidatus Daviesiibacteriota</taxon>
    </lineage>
</organism>
<keyword evidence="1" id="KW-0812">Transmembrane</keyword>
<comment type="caution">
    <text evidence="2">The sequence shown here is derived from an EMBL/GenBank/DDBJ whole genome shotgun (WGS) entry which is preliminary data.</text>
</comment>
<keyword evidence="1" id="KW-0472">Membrane</keyword>
<reference evidence="2 3" key="1">
    <citation type="journal article" date="2015" name="Nature">
        <title>rRNA introns, odd ribosomes, and small enigmatic genomes across a large radiation of phyla.</title>
        <authorList>
            <person name="Brown C.T."/>
            <person name="Hug L.A."/>
            <person name="Thomas B.C."/>
            <person name="Sharon I."/>
            <person name="Castelle C.J."/>
            <person name="Singh A."/>
            <person name="Wilkins M.J."/>
            <person name="Williams K.H."/>
            <person name="Banfield J.F."/>
        </authorList>
    </citation>
    <scope>NUCLEOTIDE SEQUENCE [LARGE SCALE GENOMIC DNA]</scope>
</reference>
<proteinExistence type="predicted"/>
<feature type="transmembrane region" description="Helical" evidence="1">
    <location>
        <begin position="31"/>
        <end position="49"/>
    </location>
</feature>
<dbReference type="Proteomes" id="UP000034492">
    <property type="component" value="Unassembled WGS sequence"/>
</dbReference>
<sequence>MTKSIVTYSSLVFACLVVVVAFVTATTYTQLAVAAILYPILIFFAYKVLPLRIMVWDSKKAEPEVEEKVQAHEKSDQTESETTGISDINKRAFLKLIGATGLSFFLISVFGRRVESLLLGQNLAQIPPSGRIPSEGVTSAAAASPTDGYKISEIDDNLVGYYGFINKDGGWFIMKGDNNTGSFRYVKGDSDFAGNWKNREKLKYDYFHNVFI</sequence>
<dbReference type="AlphaFoldDB" id="A0A0G0EP58"/>
<protein>
    <submittedName>
        <fullName evidence="2">Uncharacterized protein</fullName>
    </submittedName>
</protein>
<feature type="transmembrane region" description="Helical" evidence="1">
    <location>
        <begin position="92"/>
        <end position="111"/>
    </location>
</feature>
<dbReference type="PROSITE" id="PS51257">
    <property type="entry name" value="PROKAR_LIPOPROTEIN"/>
    <property type="match status" value="1"/>
</dbReference>
<evidence type="ECO:0000313" key="3">
    <source>
        <dbReference type="Proteomes" id="UP000034492"/>
    </source>
</evidence>
<gene>
    <name evidence="2" type="ORF">US19_C0051G0019</name>
</gene>
<feature type="transmembrane region" description="Helical" evidence="1">
    <location>
        <begin position="5"/>
        <end position="25"/>
    </location>
</feature>